<accession>A0AC61Z026</accession>
<keyword evidence="1" id="KW-0614">Plasmid</keyword>
<evidence type="ECO:0000313" key="1">
    <source>
        <dbReference type="EMBL" id="WGE08881.1"/>
    </source>
</evidence>
<evidence type="ECO:0000313" key="2">
    <source>
        <dbReference type="Proteomes" id="UP001217185"/>
    </source>
</evidence>
<reference evidence="1" key="1">
    <citation type="submission" date="2025-02" db="EMBL/GenBank/DDBJ databases">
        <title>Complete genome sequences of 52 Bacillus and Priestia strains isolated from West-African fermentations and 26 reference strains from the DSMZ collection.</title>
        <authorList>
            <person name="Wiedenbein E.S."/>
            <person name="Canoy T.S."/>
            <person name="Hui Y."/>
            <person name="Parkouda C."/>
            <person name="Dawende C."/>
            <person name="Ametefe E."/>
            <person name="Jespersen L."/>
            <person name="Nielsen D.S."/>
        </authorList>
    </citation>
    <scope>NUCLEOTIDE SEQUENCE</scope>
    <source>
        <strain evidence="1">PRO122</strain>
    </source>
</reference>
<gene>
    <name evidence="1" type="ORF">P5658_25685</name>
</gene>
<dbReference type="Proteomes" id="UP001217185">
    <property type="component" value="Plasmid unnamed2"/>
</dbReference>
<dbReference type="EMBL" id="CP121757">
    <property type="protein sequence ID" value="WGE08881.1"/>
    <property type="molecule type" value="Genomic_DNA"/>
</dbReference>
<sequence>MKFKLLCSLAIALSVLVVSSQTVDQNDKSTAQTERHGDFEVASRLAT</sequence>
<protein>
    <submittedName>
        <fullName evidence="1">Uncharacterized protein</fullName>
    </submittedName>
</protein>
<geneLocation type="plasmid" evidence="1 2">
    <name>unnamed2</name>
</geneLocation>
<organism evidence="1 2">
    <name type="scientific">Bacillus subtilis</name>
    <dbReference type="NCBI Taxonomy" id="1423"/>
    <lineage>
        <taxon>Bacteria</taxon>
        <taxon>Bacillati</taxon>
        <taxon>Bacillota</taxon>
        <taxon>Bacilli</taxon>
        <taxon>Bacillales</taxon>
        <taxon>Bacillaceae</taxon>
        <taxon>Bacillus</taxon>
    </lineage>
</organism>
<proteinExistence type="predicted"/>
<name>A0AC61Z026_BACIU</name>